<dbReference type="PANTHER" id="PTHR42818">
    <property type="entry name" value="SULFOPYRUVATE DECARBOXYLASE SUBUNIT ALPHA"/>
    <property type="match status" value="1"/>
</dbReference>
<evidence type="ECO:0000256" key="4">
    <source>
        <dbReference type="SAM" id="MobiDB-lite"/>
    </source>
</evidence>
<evidence type="ECO:0000259" key="6">
    <source>
        <dbReference type="Pfam" id="PF02776"/>
    </source>
</evidence>
<dbReference type="Pfam" id="PF02776">
    <property type="entry name" value="TPP_enzyme_N"/>
    <property type="match status" value="1"/>
</dbReference>
<accession>A0AB74D6A6</accession>
<organism evidence="7 8">
    <name type="scientific">Burkholderia ubonensis</name>
    <dbReference type="NCBI Taxonomy" id="101571"/>
    <lineage>
        <taxon>Bacteria</taxon>
        <taxon>Pseudomonadati</taxon>
        <taxon>Pseudomonadota</taxon>
        <taxon>Betaproteobacteria</taxon>
        <taxon>Burkholderiales</taxon>
        <taxon>Burkholderiaceae</taxon>
        <taxon>Burkholderia</taxon>
        <taxon>Burkholderia cepacia complex</taxon>
    </lineage>
</organism>
<sequence length="378" mass="40072">MIDVRHFVDALVDAGADVFTGIPCSYLTPLIDEAIARPDTQYVVASSEGDAVSIAFGCWLAGKTAVVLSQNSGLGNMVNPLTSLGEPARLPVLLLVTWRGRPGTKDEPQHRQMGEITPGLFDLLGIRWSHLPDDETEALRIARAALDYIGDEERPYALLMPGDSFTADARPPAPSSRRTDDHGALPTRADILKAFVEHVEDDAVVIATTGKTGRELFTLADRPGNFYCVGSMGYANSVAHGVALASSRKVYVLDGDGAAIMHLGNLTSIGAGGCTNLTHIVLDNSAYDSTGAQPTASSTTDFALVARAAGYAHADTCVGCDDFVDSLRTASPHGPRLLRVPISIGSMPRLGRPTMGPDGVARRLRSHLADSTLRNPDD</sequence>
<evidence type="ECO:0000313" key="7">
    <source>
        <dbReference type="EMBL" id="RQP76060.1"/>
    </source>
</evidence>
<comment type="caution">
    <text evidence="7">The sequence shown here is derived from an EMBL/GenBank/DDBJ whole genome shotgun (WGS) entry which is preliminary data.</text>
</comment>
<dbReference type="GO" id="GO:0030976">
    <property type="term" value="F:thiamine pyrophosphate binding"/>
    <property type="evidence" value="ECO:0007669"/>
    <property type="project" value="InterPro"/>
</dbReference>
<gene>
    <name evidence="7" type="primary">aepY</name>
    <name evidence="7" type="ORF">DF015_19615</name>
</gene>
<keyword evidence="1" id="KW-0210">Decarboxylase</keyword>
<dbReference type="PANTHER" id="PTHR42818:SF1">
    <property type="entry name" value="SULFOPYRUVATE DECARBOXYLASE"/>
    <property type="match status" value="1"/>
</dbReference>
<dbReference type="Pfam" id="PF02775">
    <property type="entry name" value="TPP_enzyme_C"/>
    <property type="match status" value="1"/>
</dbReference>
<keyword evidence="3 7" id="KW-0456">Lyase</keyword>
<name>A0AB74D6A6_9BURK</name>
<keyword evidence="2" id="KW-0786">Thiamine pyrophosphate</keyword>
<dbReference type="InterPro" id="IPR012001">
    <property type="entry name" value="Thiamin_PyroP_enz_TPP-bd_dom"/>
</dbReference>
<evidence type="ECO:0000256" key="1">
    <source>
        <dbReference type="ARBA" id="ARBA00022793"/>
    </source>
</evidence>
<dbReference type="SUPFAM" id="SSF52518">
    <property type="entry name" value="Thiamin diphosphate-binding fold (THDP-binding)"/>
    <property type="match status" value="2"/>
</dbReference>
<evidence type="ECO:0000256" key="3">
    <source>
        <dbReference type="ARBA" id="ARBA00023239"/>
    </source>
</evidence>
<dbReference type="GO" id="GO:0032923">
    <property type="term" value="P:organic phosphonate biosynthetic process"/>
    <property type="evidence" value="ECO:0007669"/>
    <property type="project" value="InterPro"/>
</dbReference>
<dbReference type="Proteomes" id="UP000273734">
    <property type="component" value="Unassembled WGS sequence"/>
</dbReference>
<dbReference type="InterPro" id="IPR051818">
    <property type="entry name" value="TPP_dependent_decarboxylase"/>
</dbReference>
<dbReference type="EMBL" id="QTNY01000013">
    <property type="protein sequence ID" value="RQP76060.1"/>
    <property type="molecule type" value="Genomic_DNA"/>
</dbReference>
<evidence type="ECO:0000256" key="2">
    <source>
        <dbReference type="ARBA" id="ARBA00023052"/>
    </source>
</evidence>
<dbReference type="Gene3D" id="3.40.50.970">
    <property type="match status" value="2"/>
</dbReference>
<feature type="region of interest" description="Disordered" evidence="4">
    <location>
        <begin position="162"/>
        <end position="183"/>
    </location>
</feature>
<dbReference type="AlphaFoldDB" id="A0AB74D6A6"/>
<proteinExistence type="predicted"/>
<reference evidence="7 8" key="1">
    <citation type="submission" date="2018-08" db="EMBL/GenBank/DDBJ databases">
        <title>Comparative analysis of Burkholderia isolates from Puerto Rico.</title>
        <authorList>
            <person name="Hall C."/>
            <person name="Sahl J."/>
            <person name="Wagner D."/>
        </authorList>
    </citation>
    <scope>NUCLEOTIDE SEQUENCE [LARGE SCALE GENOMIC DNA]</scope>
    <source>
        <strain evidence="7 8">Bp8964</strain>
    </source>
</reference>
<dbReference type="InterPro" id="IPR017684">
    <property type="entry name" value="Phosphono-pyrv_decarboxylase"/>
</dbReference>
<dbReference type="CDD" id="cd07035">
    <property type="entry name" value="TPP_PYR_POX_like"/>
    <property type="match status" value="1"/>
</dbReference>
<protein>
    <submittedName>
        <fullName evidence="7">Phosphonopyruvate decarboxylase</fullName>
        <ecNumber evidence="7">4.1.1.82</ecNumber>
    </submittedName>
</protein>
<dbReference type="InterPro" id="IPR011766">
    <property type="entry name" value="TPP_enzyme_TPP-bd"/>
</dbReference>
<dbReference type="EC" id="4.1.1.82" evidence="7"/>
<feature type="domain" description="Thiamine pyrophosphate enzyme TPP-binding" evidence="5">
    <location>
        <begin position="224"/>
        <end position="339"/>
    </location>
</feature>
<dbReference type="RefSeq" id="WP_095410244.1">
    <property type="nucleotide sequence ID" value="NZ_NQMX01000004.1"/>
</dbReference>
<evidence type="ECO:0000313" key="8">
    <source>
        <dbReference type="Proteomes" id="UP000273734"/>
    </source>
</evidence>
<dbReference type="NCBIfam" id="TIGR03297">
    <property type="entry name" value="Ppyr-DeCO2ase"/>
    <property type="match status" value="1"/>
</dbReference>
<dbReference type="InterPro" id="IPR029061">
    <property type="entry name" value="THDP-binding"/>
</dbReference>
<evidence type="ECO:0000259" key="5">
    <source>
        <dbReference type="Pfam" id="PF02775"/>
    </source>
</evidence>
<dbReference type="GO" id="GO:0033980">
    <property type="term" value="F:phosphonopyruvate decarboxylase activity"/>
    <property type="evidence" value="ECO:0007669"/>
    <property type="project" value="UniProtKB-EC"/>
</dbReference>
<feature type="domain" description="Thiamine pyrophosphate enzyme N-terminal TPP-binding" evidence="6">
    <location>
        <begin position="6"/>
        <end position="110"/>
    </location>
</feature>